<dbReference type="InterPro" id="IPR036514">
    <property type="entry name" value="SGNH_hydro_sf"/>
</dbReference>
<dbReference type="PANTHER" id="PTHR24559">
    <property type="entry name" value="TRANSPOSON TY3-I GAG-POL POLYPROTEIN"/>
    <property type="match status" value="1"/>
</dbReference>
<name>A0A6S7KWB9_PARCT</name>
<reference evidence="2" key="1">
    <citation type="submission" date="2020-04" db="EMBL/GenBank/DDBJ databases">
        <authorList>
            <person name="Alioto T."/>
            <person name="Alioto T."/>
            <person name="Gomez Garrido J."/>
        </authorList>
    </citation>
    <scope>NUCLEOTIDE SEQUENCE</scope>
    <source>
        <strain evidence="2">A484AB</strain>
    </source>
</reference>
<dbReference type="SUPFAM" id="SSF56672">
    <property type="entry name" value="DNA/RNA polymerases"/>
    <property type="match status" value="1"/>
</dbReference>
<dbReference type="Proteomes" id="UP001152795">
    <property type="component" value="Unassembled WGS sequence"/>
</dbReference>
<dbReference type="AlphaFoldDB" id="A0A6S7KWB9"/>
<dbReference type="SUPFAM" id="SSF52266">
    <property type="entry name" value="SGNH hydrolase"/>
    <property type="match status" value="1"/>
</dbReference>
<comment type="caution">
    <text evidence="2">The sequence shown here is derived from an EMBL/GenBank/DDBJ whole genome shotgun (WGS) entry which is preliminary data.</text>
</comment>
<dbReference type="InterPro" id="IPR053134">
    <property type="entry name" value="RNA-dir_DNA_polymerase"/>
</dbReference>
<proteinExistence type="predicted"/>
<accession>A0A6S7KWB9</accession>
<organism evidence="2 3">
    <name type="scientific">Paramuricea clavata</name>
    <name type="common">Red gorgonian</name>
    <name type="synonym">Violescent sea-whip</name>
    <dbReference type="NCBI Taxonomy" id="317549"/>
    <lineage>
        <taxon>Eukaryota</taxon>
        <taxon>Metazoa</taxon>
        <taxon>Cnidaria</taxon>
        <taxon>Anthozoa</taxon>
        <taxon>Octocorallia</taxon>
        <taxon>Malacalcyonacea</taxon>
        <taxon>Plexauridae</taxon>
        <taxon>Paramuricea</taxon>
    </lineage>
</organism>
<protein>
    <submittedName>
        <fullName evidence="2">Gag-pol poly</fullName>
    </submittedName>
</protein>
<dbReference type="PANTHER" id="PTHR24559:SF444">
    <property type="entry name" value="REVERSE TRANSCRIPTASE DOMAIN-CONTAINING PROTEIN"/>
    <property type="match status" value="1"/>
</dbReference>
<dbReference type="OrthoDB" id="5982747at2759"/>
<keyword evidence="3" id="KW-1185">Reference proteome</keyword>
<dbReference type="EMBL" id="CACRXK020013108">
    <property type="protein sequence ID" value="CAB4024569.1"/>
    <property type="molecule type" value="Genomic_DNA"/>
</dbReference>
<evidence type="ECO:0000313" key="3">
    <source>
        <dbReference type="Proteomes" id="UP001152795"/>
    </source>
</evidence>
<dbReference type="Gene3D" id="3.40.50.1110">
    <property type="entry name" value="SGNH hydrolase"/>
    <property type="match status" value="1"/>
</dbReference>
<gene>
    <name evidence="2" type="ORF">PACLA_8A023406</name>
</gene>
<evidence type="ECO:0000313" key="2">
    <source>
        <dbReference type="EMBL" id="CAB4024569.1"/>
    </source>
</evidence>
<feature type="compositionally biased region" description="Basic residues" evidence="1">
    <location>
        <begin position="61"/>
        <end position="70"/>
    </location>
</feature>
<dbReference type="InterPro" id="IPR043502">
    <property type="entry name" value="DNA/RNA_pol_sf"/>
</dbReference>
<feature type="non-terminal residue" evidence="2">
    <location>
        <position position="586"/>
    </location>
</feature>
<dbReference type="Gene3D" id="3.10.10.10">
    <property type="entry name" value="HIV Type 1 Reverse Transcriptase, subunit A, domain 1"/>
    <property type="match status" value="1"/>
</dbReference>
<evidence type="ECO:0000256" key="1">
    <source>
        <dbReference type="SAM" id="MobiDB-lite"/>
    </source>
</evidence>
<sequence length="586" mass="64685">MADKIVEVAPVHSTLSTVVPQSAPSPTAQSTEMRELRDLVAQLTTTINNFSLHTSQQHGHTERRRSRSPTRRSSSPFHNRAEVSVLPPRPSDRTHRQGYDLLAANSSTIATYGTRSSTINLGLPRSFPWIFTIADVNHAIIGADFLRHFNLLVDLRTRSLIDAVTQLRVNGITSPIPALSPVYAPFPPTPFTKLLGEYPDITRPTTKQTAVKHNVAQHIFTRGPPCSPRPRRLPPERLKIAKDEFQHMLDKGIIRPSSSSWASPLHMVPKSQPGDWRPCDAGTIVVLIVSPYLTNTPFHIFKISPPASMVKPSSPRLTSFELITKSLWLKTTFDKAQINQVEKQPDINIIAGNENGEADLSVLLVEENSKSSKPLKRKYKKKKSAKTVINLPSANANSNSNDSTGHLFQACIVHEDNDIGTASTSTGSCPNNASNLNASKLNNKSVEYNLPEDQSPTINAKHTKNVTVVVRDSMVRNLQGWRLYTEENHVVVKTFAGAKTSDMEDYVKPVIRKEPQKLILHVGTNDLKKSPPNRVAEGIANIATQIQEDSSGTEIVISSLLPRSDKPELSAKVNETNKLINAICCK</sequence>
<feature type="region of interest" description="Disordered" evidence="1">
    <location>
        <begin position="50"/>
        <end position="96"/>
    </location>
</feature>